<protein>
    <submittedName>
        <fullName evidence="4">Tfp pilus assembly protein PilF</fullName>
    </submittedName>
</protein>
<dbReference type="RefSeq" id="WP_015323878.1">
    <property type="nucleotide sequence ID" value="NC_019977.1"/>
</dbReference>
<dbReference type="PANTHER" id="PTHR45641:SF19">
    <property type="entry name" value="NEPHROCYSTIN-3"/>
    <property type="match status" value="1"/>
</dbReference>
<keyword evidence="2" id="KW-0802">TPR repeat</keyword>
<evidence type="ECO:0000313" key="4">
    <source>
        <dbReference type="EMBL" id="AGB48709.1"/>
    </source>
</evidence>
<reference evidence="5" key="1">
    <citation type="submission" date="2012-02" db="EMBL/GenBank/DDBJ databases">
        <title>Complete sequence of chromosome of Methanomethylovorans hollandica DSM 15978.</title>
        <authorList>
            <person name="Lucas S."/>
            <person name="Copeland A."/>
            <person name="Lapidus A."/>
            <person name="Glavina del Rio T."/>
            <person name="Dalin E."/>
            <person name="Tice H."/>
            <person name="Bruce D."/>
            <person name="Goodwin L."/>
            <person name="Pitluck S."/>
            <person name="Peters L."/>
            <person name="Mikhailova N."/>
            <person name="Held B."/>
            <person name="Kyrpides N."/>
            <person name="Mavromatis K."/>
            <person name="Ivanova N."/>
            <person name="Brettin T."/>
            <person name="Detter J.C."/>
            <person name="Han C."/>
            <person name="Larimer F."/>
            <person name="Land M."/>
            <person name="Hauser L."/>
            <person name="Markowitz V."/>
            <person name="Cheng J.-F."/>
            <person name="Hugenholtz P."/>
            <person name="Woyke T."/>
            <person name="Wu D."/>
            <person name="Spring S."/>
            <person name="Schroeder M."/>
            <person name="Brambilla E."/>
            <person name="Klenk H.-P."/>
            <person name="Eisen J.A."/>
        </authorList>
    </citation>
    <scope>NUCLEOTIDE SEQUENCE [LARGE SCALE GENOMIC DNA]</scope>
    <source>
        <strain evidence="5">DSM 15978 / NBRC 107637 / DMS1</strain>
    </source>
</reference>
<dbReference type="InterPro" id="IPR011990">
    <property type="entry name" value="TPR-like_helical_dom_sf"/>
</dbReference>
<sequence>MSSRERDMAVRYLNKGLSLKEKGLHAEALENLKKAEEHSWVASSPALLATVMQNLGELLEIMGDDENTFEQYFLAVEKLERLVEVVPSFNEQLATTLSKFASMLVDRDEKEEGKANYEKAIAIYRKLRRENPRNVQIRSNMISTLNNLGALLADMGQKAEAQWKFEKALDMLDDKQCPAENYTLCFEKKAMVLENLANLLIESGELEQAREKLSNVLELYSSLLDQDHMTEFYQARVALVLSRMAHLFVSLDRKEEALQSYTSLLKMYGELSKLTPENEEIMVEKALVLSSMADLLEGMHAENEAISKHEEALDILIKIQSSDELSNYSSIIVSIQLKLGKLLVAQDRVAEGLTKLEEGIGIILSFGEKDVETIDEVYSYLLQTCEHLLERSGNGDTEAFERLLEMHDKLSELMTTPQGISCKARIMKILGRVQVDLGNKEDNTSTLINAADLRTQLKDAADHSSETSEKFDIIEPNMFCTADVEELESNYSKITEGCKEEGIGPENITHNGSIMDTQERLADLALDKGRYEQAFDLYMDIYSADNSRGGALSKARDVLEKLESEIHLNKRSGSILKDMEFLVKGYAMLADIEPLNSEHRRNLAATEKEMGKMLLDTGHVDEARQRFGQALDDYLLLMGMPGNKHHLKGMYAVLKELAALLPTIGDKEKKLRCQEKISKGYSFMCELDPQDAGLVEDLATSLDHQASLLASLDRKKDAYEVLDEALGKYELLYQLESSEKAAGKAAVAMNNMGAMLARMGRKEEAKQMLEDALRIYNYLLDQEPDNTEHMVHAAFTLDNMGTLFGNMDRLDDAKHMYESALQMYMDVGSVDPDDTSYNEYAALTMENLGAVLERMGRSDDAKWMYENAKKLRIVEA</sequence>
<keyword evidence="3" id="KW-0175">Coiled coil</keyword>
<keyword evidence="1" id="KW-0677">Repeat</keyword>
<dbReference type="STRING" id="867904.Metho_0441"/>
<dbReference type="KEGG" id="mhz:Metho_0441"/>
<gene>
    <name evidence="4" type="ordered locus">Metho_0441</name>
</gene>
<evidence type="ECO:0000256" key="1">
    <source>
        <dbReference type="ARBA" id="ARBA00022737"/>
    </source>
</evidence>
<name>L0KXJ0_METHD</name>
<dbReference type="EMBL" id="CP003362">
    <property type="protein sequence ID" value="AGB48709.1"/>
    <property type="molecule type" value="Genomic_DNA"/>
</dbReference>
<dbReference type="Gene3D" id="1.25.40.10">
    <property type="entry name" value="Tetratricopeptide repeat domain"/>
    <property type="match status" value="5"/>
</dbReference>
<proteinExistence type="predicted"/>
<dbReference type="Proteomes" id="UP000010866">
    <property type="component" value="Chromosome"/>
</dbReference>
<dbReference type="SUPFAM" id="SSF48452">
    <property type="entry name" value="TPR-like"/>
    <property type="match status" value="3"/>
</dbReference>
<evidence type="ECO:0000256" key="2">
    <source>
        <dbReference type="ARBA" id="ARBA00022803"/>
    </source>
</evidence>
<dbReference type="InterPro" id="IPR019734">
    <property type="entry name" value="TPR_rpt"/>
</dbReference>
<organism evidence="4 5">
    <name type="scientific">Methanomethylovorans hollandica (strain DSM 15978 / NBRC 107637 / DMS1)</name>
    <dbReference type="NCBI Taxonomy" id="867904"/>
    <lineage>
        <taxon>Archaea</taxon>
        <taxon>Methanobacteriati</taxon>
        <taxon>Methanobacteriota</taxon>
        <taxon>Stenosarchaea group</taxon>
        <taxon>Methanomicrobia</taxon>
        <taxon>Methanosarcinales</taxon>
        <taxon>Methanosarcinaceae</taxon>
        <taxon>Methanomethylovorans</taxon>
    </lineage>
</organism>
<dbReference type="OrthoDB" id="141889at2157"/>
<dbReference type="SMART" id="SM00028">
    <property type="entry name" value="TPR"/>
    <property type="match status" value="10"/>
</dbReference>
<dbReference type="AlphaFoldDB" id="L0KXJ0"/>
<dbReference type="Pfam" id="PF13374">
    <property type="entry name" value="TPR_10"/>
    <property type="match status" value="1"/>
</dbReference>
<feature type="coiled-coil region" evidence="3">
    <location>
        <begin position="196"/>
        <end position="226"/>
    </location>
</feature>
<keyword evidence="5" id="KW-1185">Reference proteome</keyword>
<dbReference type="HOGENOM" id="CLU_328083_0_0_2"/>
<accession>L0KXJ0</accession>
<evidence type="ECO:0000256" key="3">
    <source>
        <dbReference type="SAM" id="Coils"/>
    </source>
</evidence>
<dbReference type="GeneID" id="14407547"/>
<evidence type="ECO:0000313" key="5">
    <source>
        <dbReference type="Proteomes" id="UP000010866"/>
    </source>
</evidence>
<dbReference type="PANTHER" id="PTHR45641">
    <property type="entry name" value="TETRATRICOPEPTIDE REPEAT PROTEIN (AFU_ORTHOLOGUE AFUA_6G03870)"/>
    <property type="match status" value="1"/>
</dbReference>